<dbReference type="Gene3D" id="3.10.129.10">
    <property type="entry name" value="Hotdog Thioesterase"/>
    <property type="match status" value="1"/>
</dbReference>
<name>A0A939IN59_9GAMM</name>
<proteinExistence type="inferred from homology"/>
<comment type="caution">
    <text evidence="4">The sequence shown here is derived from an EMBL/GenBank/DDBJ whole genome shotgun (WGS) entry which is preliminary data.</text>
</comment>
<dbReference type="InterPro" id="IPR003736">
    <property type="entry name" value="PAAI_dom"/>
</dbReference>
<reference evidence="4" key="1">
    <citation type="submission" date="2021-02" db="EMBL/GenBank/DDBJ databases">
        <title>PHA producing bacteria isolated from coastal sediment in Guangdong, Shenzhen.</title>
        <authorList>
            <person name="Zheng W."/>
            <person name="Yu S."/>
            <person name="Huang Y."/>
        </authorList>
    </citation>
    <scope>NUCLEOTIDE SEQUENCE</scope>
    <source>
        <strain evidence="4">TN14-10</strain>
    </source>
</reference>
<evidence type="ECO:0000313" key="5">
    <source>
        <dbReference type="Proteomes" id="UP000664303"/>
    </source>
</evidence>
<dbReference type="Proteomes" id="UP000664303">
    <property type="component" value="Unassembled WGS sequence"/>
</dbReference>
<evidence type="ECO:0000259" key="3">
    <source>
        <dbReference type="Pfam" id="PF03061"/>
    </source>
</evidence>
<evidence type="ECO:0000313" key="4">
    <source>
        <dbReference type="EMBL" id="MBN7798225.1"/>
    </source>
</evidence>
<dbReference type="AlphaFoldDB" id="A0A939IN59"/>
<dbReference type="Pfam" id="PF03061">
    <property type="entry name" value="4HBT"/>
    <property type="match status" value="1"/>
</dbReference>
<keyword evidence="2" id="KW-0378">Hydrolase</keyword>
<gene>
    <name evidence="4" type="ORF">JYP50_16570</name>
</gene>
<feature type="domain" description="Thioesterase" evidence="3">
    <location>
        <begin position="61"/>
        <end position="138"/>
    </location>
</feature>
<comment type="similarity">
    <text evidence="1">Belongs to the thioesterase PaaI family.</text>
</comment>
<keyword evidence="5" id="KW-1185">Reference proteome</keyword>
<dbReference type="EMBL" id="JAFKCZ010000013">
    <property type="protein sequence ID" value="MBN7798225.1"/>
    <property type="molecule type" value="Genomic_DNA"/>
</dbReference>
<dbReference type="GO" id="GO:0047617">
    <property type="term" value="F:fatty acyl-CoA hydrolase activity"/>
    <property type="evidence" value="ECO:0007669"/>
    <property type="project" value="InterPro"/>
</dbReference>
<dbReference type="SUPFAM" id="SSF54637">
    <property type="entry name" value="Thioesterase/thiol ester dehydrase-isomerase"/>
    <property type="match status" value="1"/>
</dbReference>
<dbReference type="RefSeq" id="WP_206561676.1">
    <property type="nucleotide sequence ID" value="NZ_JAFKCZ010000013.1"/>
</dbReference>
<dbReference type="PANTHER" id="PTHR21660:SF1">
    <property type="entry name" value="ACYL-COENZYME A THIOESTERASE 13"/>
    <property type="match status" value="1"/>
</dbReference>
<dbReference type="PANTHER" id="PTHR21660">
    <property type="entry name" value="THIOESTERASE SUPERFAMILY MEMBER-RELATED"/>
    <property type="match status" value="1"/>
</dbReference>
<organism evidence="4 5">
    <name type="scientific">Parahaliea mediterranea</name>
    <dbReference type="NCBI Taxonomy" id="651086"/>
    <lineage>
        <taxon>Bacteria</taxon>
        <taxon>Pseudomonadati</taxon>
        <taxon>Pseudomonadota</taxon>
        <taxon>Gammaproteobacteria</taxon>
        <taxon>Cellvibrionales</taxon>
        <taxon>Halieaceae</taxon>
        <taxon>Parahaliea</taxon>
    </lineage>
</organism>
<dbReference type="CDD" id="cd03443">
    <property type="entry name" value="PaaI_thioesterase"/>
    <property type="match status" value="1"/>
</dbReference>
<evidence type="ECO:0000256" key="2">
    <source>
        <dbReference type="ARBA" id="ARBA00022801"/>
    </source>
</evidence>
<dbReference type="InterPro" id="IPR039298">
    <property type="entry name" value="ACOT13"/>
</dbReference>
<sequence length="148" mass="16080">MINYHERYGHLSGLERLKVFEEAGDARFGIAQNMGYDVLAIDEGSVVYRYTPQEAHVNLIGGIHGGVMSTLLDTAMGAAVMTTLAPGESHTIIDLAVKFLRPIRLDHDPVIVEGRLEHRGRRTATAEGWIRNGAGKLIAKGSATAIML</sequence>
<accession>A0A939IN59</accession>
<dbReference type="InterPro" id="IPR029069">
    <property type="entry name" value="HotDog_dom_sf"/>
</dbReference>
<evidence type="ECO:0000256" key="1">
    <source>
        <dbReference type="ARBA" id="ARBA00008324"/>
    </source>
</evidence>
<protein>
    <submittedName>
        <fullName evidence="4">PaaI family thioesterase</fullName>
    </submittedName>
</protein>
<dbReference type="InterPro" id="IPR006683">
    <property type="entry name" value="Thioestr_dom"/>
</dbReference>
<dbReference type="NCBIfam" id="TIGR00369">
    <property type="entry name" value="unchar_dom_1"/>
    <property type="match status" value="1"/>
</dbReference>